<evidence type="ECO:0000313" key="4">
    <source>
        <dbReference type="Proteomes" id="UP000694567"/>
    </source>
</evidence>
<name>A0A8C0EIG0_BUBBB</name>
<reference evidence="3" key="1">
    <citation type="submission" date="2025-08" db="UniProtKB">
        <authorList>
            <consortium name="Ensembl"/>
        </authorList>
    </citation>
    <scope>IDENTIFICATION</scope>
</reference>
<evidence type="ECO:0000259" key="2">
    <source>
        <dbReference type="Pfam" id="PF21182"/>
    </source>
</evidence>
<dbReference type="Proteomes" id="UP000694567">
    <property type="component" value="Unplaced"/>
</dbReference>
<dbReference type="InterPro" id="IPR049361">
    <property type="entry name" value="ZFPM1/2_PR"/>
</dbReference>
<keyword evidence="4" id="KW-1185">Reference proteome</keyword>
<sequence length="128" mass="13459">MVGGPHFCASWGARSLPNPRWVPWATCLTGGPVFSSLSLGNFSFFGVQHPAPSRHTARGSHSWIPPTASRGGAAGGSLDLVVQEGERRVRSRRSLPEGFSWGPFQGSIHSEPASPGHGETVRSNAAAS</sequence>
<feature type="region of interest" description="Disordered" evidence="1">
    <location>
        <begin position="51"/>
        <end position="128"/>
    </location>
</feature>
<protein>
    <recommendedName>
        <fullName evidence="2">Zinc finger protein ZFPM1/2 PR domain-containing protein</fullName>
    </recommendedName>
</protein>
<proteinExistence type="predicted"/>
<feature type="domain" description="Zinc finger protein ZFPM1/2 PR" evidence="2">
    <location>
        <begin position="78"/>
        <end position="120"/>
    </location>
</feature>
<dbReference type="Pfam" id="PF21182">
    <property type="entry name" value="FOG1-like_PR"/>
    <property type="match status" value="1"/>
</dbReference>
<dbReference type="AlphaFoldDB" id="A0A8C0EIG0"/>
<evidence type="ECO:0000313" key="3">
    <source>
        <dbReference type="Ensembl" id="ENSBOBP00000005444.1"/>
    </source>
</evidence>
<accession>A0A8C0EIG0</accession>
<organism evidence="3 4">
    <name type="scientific">Bubo bubo</name>
    <name type="common">Eurasian eagle-owl</name>
    <name type="synonym">Strix bubo</name>
    <dbReference type="NCBI Taxonomy" id="30461"/>
    <lineage>
        <taxon>Eukaryota</taxon>
        <taxon>Metazoa</taxon>
        <taxon>Chordata</taxon>
        <taxon>Craniata</taxon>
        <taxon>Vertebrata</taxon>
        <taxon>Euteleostomi</taxon>
        <taxon>Archelosauria</taxon>
        <taxon>Archosauria</taxon>
        <taxon>Dinosauria</taxon>
        <taxon>Saurischia</taxon>
        <taxon>Theropoda</taxon>
        <taxon>Coelurosauria</taxon>
        <taxon>Aves</taxon>
        <taxon>Neognathae</taxon>
        <taxon>Neoaves</taxon>
        <taxon>Telluraves</taxon>
        <taxon>Strigiformes</taxon>
        <taxon>Strigidae</taxon>
        <taxon>Bubo</taxon>
    </lineage>
</organism>
<evidence type="ECO:0000256" key="1">
    <source>
        <dbReference type="SAM" id="MobiDB-lite"/>
    </source>
</evidence>
<reference evidence="3" key="2">
    <citation type="submission" date="2025-09" db="UniProtKB">
        <authorList>
            <consortium name="Ensembl"/>
        </authorList>
    </citation>
    <scope>IDENTIFICATION</scope>
</reference>
<dbReference type="Ensembl" id="ENSBOBT00000005598.1">
    <property type="protein sequence ID" value="ENSBOBP00000005444.1"/>
    <property type="gene ID" value="ENSBOBG00000003666.1"/>
</dbReference>